<dbReference type="AlphaFoldDB" id="A0A5C1NMI7"/>
<dbReference type="Pfam" id="PF14234">
    <property type="entry name" value="DUF4336"/>
    <property type="match status" value="1"/>
</dbReference>
<dbReference type="PANTHER" id="PTHR33835">
    <property type="entry name" value="YALI0C07656P"/>
    <property type="match status" value="1"/>
</dbReference>
<keyword evidence="2" id="KW-1185">Reference proteome</keyword>
<evidence type="ECO:0000313" key="1">
    <source>
        <dbReference type="EMBL" id="QEM84060.1"/>
    </source>
</evidence>
<dbReference type="OrthoDB" id="450111at2"/>
<protein>
    <submittedName>
        <fullName evidence="1">DUF4336 domain-containing protein</fullName>
    </submittedName>
</protein>
<sequence>MPPTALYSPAPELWIADGGTVSFYSLPFPTRMVVIRLSDNRLWLHSPIALSEPLRQQIDELGDVTWLIAPNHLHHLFLDQWLEAYPHARCFGTEQVIRKRHDLHFDGSLGNEPDLEWKQDIGQLLFTGSPLMTEAIFFHHASHSLIVTDLIENFPPQSLTPLKRFLAKKAGVVAPNGSMPLDWRLSFMFHKAEAHKHLQRILDWQPERLIMAHGEMVTSQARMFLQRAFRWLNQGEH</sequence>
<name>A0A5C1NMI7_9GAMM</name>
<dbReference type="EMBL" id="CP038437">
    <property type="protein sequence ID" value="QEM84060.1"/>
    <property type="molecule type" value="Genomic_DNA"/>
</dbReference>
<evidence type="ECO:0000313" key="2">
    <source>
        <dbReference type="Proteomes" id="UP000324285"/>
    </source>
</evidence>
<dbReference type="KEGG" id="hbh:E4T21_11820"/>
<dbReference type="InterPro" id="IPR036866">
    <property type="entry name" value="RibonucZ/Hydroxyglut_hydro"/>
</dbReference>
<dbReference type="SUPFAM" id="SSF56281">
    <property type="entry name" value="Metallo-hydrolase/oxidoreductase"/>
    <property type="match status" value="1"/>
</dbReference>
<organism evidence="1 2">
    <name type="scientific">Halomonas binhaiensis</name>
    <dbReference type="NCBI Taxonomy" id="2562282"/>
    <lineage>
        <taxon>Bacteria</taxon>
        <taxon>Pseudomonadati</taxon>
        <taxon>Pseudomonadota</taxon>
        <taxon>Gammaproteobacteria</taxon>
        <taxon>Oceanospirillales</taxon>
        <taxon>Halomonadaceae</taxon>
        <taxon>Halomonas</taxon>
    </lineage>
</organism>
<reference evidence="1" key="1">
    <citation type="submission" date="2021-02" db="EMBL/GenBank/DDBJ databases">
        <title>Strain Y2R2, a novel species of the genus Halomonas.</title>
        <authorList>
            <person name="Huang H."/>
        </authorList>
    </citation>
    <scope>NUCLEOTIDE SEQUENCE</scope>
    <source>
        <strain evidence="1">Y2R2</strain>
    </source>
</reference>
<dbReference type="PANTHER" id="PTHR33835:SF1">
    <property type="entry name" value="METALLO-BETA-LACTAMASE DOMAIN-CONTAINING PROTEIN"/>
    <property type="match status" value="1"/>
</dbReference>
<dbReference type="Proteomes" id="UP000324285">
    <property type="component" value="Chromosome"/>
</dbReference>
<accession>A0A5C1NMI7</accession>
<dbReference type="InterPro" id="IPR025638">
    <property type="entry name" value="DUF4336"/>
</dbReference>
<gene>
    <name evidence="1" type="ORF">E4T21_11820</name>
</gene>
<proteinExistence type="predicted"/>